<organism evidence="3 4">
    <name type="scientific">Candidatus Sungiibacteriota bacterium</name>
    <dbReference type="NCBI Taxonomy" id="2750080"/>
    <lineage>
        <taxon>Bacteria</taxon>
        <taxon>Candidatus Sungiibacteriota</taxon>
    </lineage>
</organism>
<dbReference type="Pfam" id="PF22725">
    <property type="entry name" value="GFO_IDH_MocA_C3"/>
    <property type="match status" value="1"/>
</dbReference>
<dbReference type="InterPro" id="IPR055170">
    <property type="entry name" value="GFO_IDH_MocA-like_dom"/>
</dbReference>
<proteinExistence type="predicted"/>
<evidence type="ECO:0000259" key="1">
    <source>
        <dbReference type="Pfam" id="PF01408"/>
    </source>
</evidence>
<dbReference type="EMBL" id="JACQMJ010000008">
    <property type="protein sequence ID" value="MBI4132318.1"/>
    <property type="molecule type" value="Genomic_DNA"/>
</dbReference>
<dbReference type="SUPFAM" id="SSF51735">
    <property type="entry name" value="NAD(P)-binding Rossmann-fold domains"/>
    <property type="match status" value="1"/>
</dbReference>
<dbReference type="InterPro" id="IPR036291">
    <property type="entry name" value="NAD(P)-bd_dom_sf"/>
</dbReference>
<dbReference type="AlphaFoldDB" id="A0A932YVX1"/>
<dbReference type="Gene3D" id="3.40.50.720">
    <property type="entry name" value="NAD(P)-binding Rossmann-like Domain"/>
    <property type="match status" value="1"/>
</dbReference>
<dbReference type="SUPFAM" id="SSF55347">
    <property type="entry name" value="Glyceraldehyde-3-phosphate dehydrogenase-like, C-terminal domain"/>
    <property type="match status" value="1"/>
</dbReference>
<dbReference type="InterPro" id="IPR051450">
    <property type="entry name" value="Gfo/Idh/MocA_Oxidoreductases"/>
</dbReference>
<evidence type="ECO:0000313" key="3">
    <source>
        <dbReference type="EMBL" id="MBI4132318.1"/>
    </source>
</evidence>
<evidence type="ECO:0000313" key="4">
    <source>
        <dbReference type="Proteomes" id="UP000704960"/>
    </source>
</evidence>
<evidence type="ECO:0000259" key="2">
    <source>
        <dbReference type="Pfam" id="PF22725"/>
    </source>
</evidence>
<dbReference type="GO" id="GO:0000166">
    <property type="term" value="F:nucleotide binding"/>
    <property type="evidence" value="ECO:0007669"/>
    <property type="project" value="InterPro"/>
</dbReference>
<dbReference type="Proteomes" id="UP000704960">
    <property type="component" value="Unassembled WGS sequence"/>
</dbReference>
<feature type="domain" description="Gfo/Idh/MocA-like oxidoreductase N-terminal" evidence="1">
    <location>
        <begin position="2"/>
        <end position="120"/>
    </location>
</feature>
<reference evidence="3" key="1">
    <citation type="submission" date="2020-07" db="EMBL/GenBank/DDBJ databases">
        <title>Huge and variable diversity of episymbiotic CPR bacteria and DPANN archaea in groundwater ecosystems.</title>
        <authorList>
            <person name="He C.Y."/>
            <person name="Keren R."/>
            <person name="Whittaker M."/>
            <person name="Farag I.F."/>
            <person name="Doudna J."/>
            <person name="Cate J.H.D."/>
            <person name="Banfield J.F."/>
        </authorList>
    </citation>
    <scope>NUCLEOTIDE SEQUENCE</scope>
    <source>
        <strain evidence="3">NC_groundwater_1226_Ag_S-0.1um_59_124</strain>
    </source>
</reference>
<dbReference type="PANTHER" id="PTHR43377">
    <property type="entry name" value="BILIVERDIN REDUCTASE A"/>
    <property type="match status" value="1"/>
</dbReference>
<dbReference type="Pfam" id="PF01408">
    <property type="entry name" value="GFO_IDH_MocA"/>
    <property type="match status" value="1"/>
</dbReference>
<accession>A0A932YVX1</accession>
<sequence length="333" mass="37723">MKFLIAGTGSIGRRHYKNILSLGYRDIAVVRSKRHTDAPQREFFAKYRPQVFYSLEAALTGKPDAVFVCNPTSLHVSTARSAIRAGSHVFIEKPISHTRAGIDALLREARQRKKVVYVGYNFRHHPLLKTAKRILEGKKLGTLHSARFITGEYLPDWHPWENYRKSYAARKDLGGGVVLTQSHDLDLIYWLLGKPQSVAAVVRTGKELGANSVDHVASMIFTTEHCPTAFSHLDYLERSPTKHFIISGSRGRITWDYYGNTLRLIKPKGKMLLFKTPSGFERNHMYVAELNDFIRCIRQGKQPATDVAAGRVILEMALRAKEASAKQRMLKFS</sequence>
<dbReference type="InterPro" id="IPR000683">
    <property type="entry name" value="Gfo/Idh/MocA-like_OxRdtase_N"/>
</dbReference>
<dbReference type="PANTHER" id="PTHR43377:SF1">
    <property type="entry name" value="BILIVERDIN REDUCTASE A"/>
    <property type="match status" value="1"/>
</dbReference>
<protein>
    <submittedName>
        <fullName evidence="3">Gfo/Idh/MocA family oxidoreductase</fullName>
    </submittedName>
</protein>
<gene>
    <name evidence="3" type="ORF">HY474_01665</name>
</gene>
<feature type="domain" description="GFO/IDH/MocA-like oxidoreductase" evidence="2">
    <location>
        <begin position="129"/>
        <end position="253"/>
    </location>
</feature>
<comment type="caution">
    <text evidence="3">The sequence shown here is derived from an EMBL/GenBank/DDBJ whole genome shotgun (WGS) entry which is preliminary data.</text>
</comment>
<name>A0A932YVX1_9BACT</name>
<dbReference type="Gene3D" id="3.30.360.10">
    <property type="entry name" value="Dihydrodipicolinate Reductase, domain 2"/>
    <property type="match status" value="1"/>
</dbReference>